<proteinExistence type="predicted"/>
<evidence type="ECO:0000313" key="2">
    <source>
        <dbReference type="Proteomes" id="UP000308600"/>
    </source>
</evidence>
<organism evidence="1 2">
    <name type="scientific">Pluteus cervinus</name>
    <dbReference type="NCBI Taxonomy" id="181527"/>
    <lineage>
        <taxon>Eukaryota</taxon>
        <taxon>Fungi</taxon>
        <taxon>Dikarya</taxon>
        <taxon>Basidiomycota</taxon>
        <taxon>Agaricomycotina</taxon>
        <taxon>Agaricomycetes</taxon>
        <taxon>Agaricomycetidae</taxon>
        <taxon>Agaricales</taxon>
        <taxon>Pluteineae</taxon>
        <taxon>Pluteaceae</taxon>
        <taxon>Pluteus</taxon>
    </lineage>
</organism>
<reference evidence="1 2" key="1">
    <citation type="journal article" date="2019" name="Nat. Ecol. Evol.">
        <title>Megaphylogeny resolves global patterns of mushroom evolution.</title>
        <authorList>
            <person name="Varga T."/>
            <person name="Krizsan K."/>
            <person name="Foldi C."/>
            <person name="Dima B."/>
            <person name="Sanchez-Garcia M."/>
            <person name="Sanchez-Ramirez S."/>
            <person name="Szollosi G.J."/>
            <person name="Szarkandi J.G."/>
            <person name="Papp V."/>
            <person name="Albert L."/>
            <person name="Andreopoulos W."/>
            <person name="Angelini C."/>
            <person name="Antonin V."/>
            <person name="Barry K.W."/>
            <person name="Bougher N.L."/>
            <person name="Buchanan P."/>
            <person name="Buyck B."/>
            <person name="Bense V."/>
            <person name="Catcheside P."/>
            <person name="Chovatia M."/>
            <person name="Cooper J."/>
            <person name="Damon W."/>
            <person name="Desjardin D."/>
            <person name="Finy P."/>
            <person name="Geml J."/>
            <person name="Haridas S."/>
            <person name="Hughes K."/>
            <person name="Justo A."/>
            <person name="Karasinski D."/>
            <person name="Kautmanova I."/>
            <person name="Kiss B."/>
            <person name="Kocsube S."/>
            <person name="Kotiranta H."/>
            <person name="LaButti K.M."/>
            <person name="Lechner B.E."/>
            <person name="Liimatainen K."/>
            <person name="Lipzen A."/>
            <person name="Lukacs Z."/>
            <person name="Mihaltcheva S."/>
            <person name="Morgado L.N."/>
            <person name="Niskanen T."/>
            <person name="Noordeloos M.E."/>
            <person name="Ohm R.A."/>
            <person name="Ortiz-Santana B."/>
            <person name="Ovrebo C."/>
            <person name="Racz N."/>
            <person name="Riley R."/>
            <person name="Savchenko A."/>
            <person name="Shiryaev A."/>
            <person name="Soop K."/>
            <person name="Spirin V."/>
            <person name="Szebenyi C."/>
            <person name="Tomsovsky M."/>
            <person name="Tulloss R.E."/>
            <person name="Uehling J."/>
            <person name="Grigoriev I.V."/>
            <person name="Vagvolgyi C."/>
            <person name="Papp T."/>
            <person name="Martin F.M."/>
            <person name="Miettinen O."/>
            <person name="Hibbett D.S."/>
            <person name="Nagy L.G."/>
        </authorList>
    </citation>
    <scope>NUCLEOTIDE SEQUENCE [LARGE SCALE GENOMIC DNA]</scope>
    <source>
        <strain evidence="1 2">NL-1719</strain>
    </source>
</reference>
<name>A0ACD3ACV1_9AGAR</name>
<sequence>MRVKSNYLDIRPRSPAVIDHLNVDTNTYQESKIGLGIPRQDLRGHRITWPSRHPHETSQPPVYAVPVPRPNSYNGRLDPGSFVHWDDAVTSEPVAQFAEHAVVEAASIKLLPTPKQTKFSPSASFALYESLELPPVYFPAGREPFTTFEMQDSGSEVDARDDPSGTINHTDEENEATSDEESDHSTDEETGDGSNGGGGDDDDNGDDTVHVDIFGRGGSSFIPVYGPQTLHP</sequence>
<dbReference type="EMBL" id="ML208520">
    <property type="protein sequence ID" value="TFK63478.1"/>
    <property type="molecule type" value="Genomic_DNA"/>
</dbReference>
<gene>
    <name evidence="1" type="ORF">BDN72DRAFT_882069</name>
</gene>
<keyword evidence="2" id="KW-1185">Reference proteome</keyword>
<protein>
    <submittedName>
        <fullName evidence="1">Uncharacterized protein</fullName>
    </submittedName>
</protein>
<evidence type="ECO:0000313" key="1">
    <source>
        <dbReference type="EMBL" id="TFK63478.1"/>
    </source>
</evidence>
<dbReference type="Proteomes" id="UP000308600">
    <property type="component" value="Unassembled WGS sequence"/>
</dbReference>
<accession>A0ACD3ACV1</accession>